<feature type="compositionally biased region" description="Polar residues" evidence="1">
    <location>
        <begin position="89"/>
        <end position="102"/>
    </location>
</feature>
<evidence type="ECO:0000256" key="2">
    <source>
        <dbReference type="SAM" id="Phobius"/>
    </source>
</evidence>
<dbReference type="AlphaFoldDB" id="A0AAD2FZG5"/>
<keyword evidence="2" id="KW-0812">Transmembrane</keyword>
<reference evidence="3" key="1">
    <citation type="submission" date="2023-08" db="EMBL/GenBank/DDBJ databases">
        <authorList>
            <person name="Audoor S."/>
            <person name="Bilcke G."/>
        </authorList>
    </citation>
    <scope>NUCLEOTIDE SEQUENCE</scope>
</reference>
<evidence type="ECO:0000256" key="1">
    <source>
        <dbReference type="SAM" id="MobiDB-lite"/>
    </source>
</evidence>
<keyword evidence="2" id="KW-0472">Membrane</keyword>
<dbReference type="Proteomes" id="UP001295423">
    <property type="component" value="Unassembled WGS sequence"/>
</dbReference>
<evidence type="ECO:0000313" key="3">
    <source>
        <dbReference type="EMBL" id="CAJ1958244.1"/>
    </source>
</evidence>
<evidence type="ECO:0000313" key="4">
    <source>
        <dbReference type="Proteomes" id="UP001295423"/>
    </source>
</evidence>
<comment type="caution">
    <text evidence="3">The sequence shown here is derived from an EMBL/GenBank/DDBJ whole genome shotgun (WGS) entry which is preliminary data.</text>
</comment>
<proteinExistence type="predicted"/>
<sequence length="565" mass="64032">MTVKMPVFRRHGFQRTTPKLTLLKKELQKSPQHSQKKRKRVRLVLFLAVVVILQVVLLRSVKIENQIHDETAVIDPNNGIKLSEERNSKSSLPFSQHQTTTNDQVNQFKGATGNRQPSLASSVVSESSLLYSKPPQLNDFPQWIQDYVQWHQKVRQEFPGMELFDNPNAPPLLIRTCLGLCGGLHDRIGQLPWDLYLAHKTKRLLLISWQRPRSLENFLLPSPLLDWRVPSQAQFGFDDIRKVRNETQMFEGFPEANPTDEFFQKDFDIALERAMVGSYSKIRVLRHRFLGHLYQDVLEERLLKEELMPDSSSLHIAPLFGKIFWLFFRPSPPVHAKFVQVLEELQLTPQAYTAVHCRVRHPKAFSYGATVLGKNPAYPADKTGLPWEGETREAALGVALKALQCAKSLTTAGDNDTGGNNNNNKNKVYFLSDSNDLVSHICQELPSGGSSSISYNWTLPELQHLVVSNKKQTNDDNDHGLTVLSRDPTEENAHIDRQKGRPPEAYYDTFVDLLVVMHAQCVVYGVGYYAAFGAKISGTPCQYIYQKEAWGAQSNKEAEICPDGG</sequence>
<accession>A0AAD2FZG5</accession>
<feature type="transmembrane region" description="Helical" evidence="2">
    <location>
        <begin position="43"/>
        <end position="61"/>
    </location>
</feature>
<keyword evidence="2" id="KW-1133">Transmembrane helix</keyword>
<protein>
    <submittedName>
        <fullName evidence="3">Uncharacterized protein</fullName>
    </submittedName>
</protein>
<feature type="region of interest" description="Disordered" evidence="1">
    <location>
        <begin position="78"/>
        <end position="102"/>
    </location>
</feature>
<name>A0AAD2FZG5_9STRA</name>
<gene>
    <name evidence="3" type="ORF">CYCCA115_LOCUS17094</name>
</gene>
<dbReference type="EMBL" id="CAKOGP040001969">
    <property type="protein sequence ID" value="CAJ1958244.1"/>
    <property type="molecule type" value="Genomic_DNA"/>
</dbReference>
<organism evidence="3 4">
    <name type="scientific">Cylindrotheca closterium</name>
    <dbReference type="NCBI Taxonomy" id="2856"/>
    <lineage>
        <taxon>Eukaryota</taxon>
        <taxon>Sar</taxon>
        <taxon>Stramenopiles</taxon>
        <taxon>Ochrophyta</taxon>
        <taxon>Bacillariophyta</taxon>
        <taxon>Bacillariophyceae</taxon>
        <taxon>Bacillariophycidae</taxon>
        <taxon>Bacillariales</taxon>
        <taxon>Bacillariaceae</taxon>
        <taxon>Cylindrotheca</taxon>
    </lineage>
</organism>
<keyword evidence="4" id="KW-1185">Reference proteome</keyword>